<dbReference type="Pfam" id="PF13671">
    <property type="entry name" value="AAA_33"/>
    <property type="match status" value="1"/>
</dbReference>
<dbReference type="InterPro" id="IPR027417">
    <property type="entry name" value="P-loop_NTPase"/>
</dbReference>
<protein>
    <submittedName>
        <fullName evidence="1">AAA domain containing protein, putative</fullName>
    </submittedName>
</protein>
<dbReference type="SUPFAM" id="SSF52540">
    <property type="entry name" value="P-loop containing nucleoside triphosphate hydrolases"/>
    <property type="match status" value="1"/>
</dbReference>
<keyword evidence="2" id="KW-1185">Reference proteome</keyword>
<name>A0A7G2C1H5_9TRYP</name>
<dbReference type="EMBL" id="LR877145">
    <property type="protein sequence ID" value="CAD2213154.1"/>
    <property type="molecule type" value="Genomic_DNA"/>
</dbReference>
<dbReference type="GO" id="GO:0000049">
    <property type="term" value="F:tRNA binding"/>
    <property type="evidence" value="ECO:0007669"/>
    <property type="project" value="TreeGrafter"/>
</dbReference>
<dbReference type="Proteomes" id="UP000515908">
    <property type="component" value="Chromosome 01"/>
</dbReference>
<dbReference type="VEuPathDB" id="TriTrypDB:ADEAN_000059000"/>
<evidence type="ECO:0000313" key="2">
    <source>
        <dbReference type="Proteomes" id="UP000515908"/>
    </source>
</evidence>
<organism evidence="1 2">
    <name type="scientific">Angomonas deanei</name>
    <dbReference type="NCBI Taxonomy" id="59799"/>
    <lineage>
        <taxon>Eukaryota</taxon>
        <taxon>Discoba</taxon>
        <taxon>Euglenozoa</taxon>
        <taxon>Kinetoplastea</taxon>
        <taxon>Metakinetoplastina</taxon>
        <taxon>Trypanosomatida</taxon>
        <taxon>Trypanosomatidae</taxon>
        <taxon>Strigomonadinae</taxon>
        <taxon>Angomonas</taxon>
    </lineage>
</organism>
<dbReference type="InterPro" id="IPR052648">
    <property type="entry name" value="Ser-tRNA(Sec)_kinase"/>
</dbReference>
<accession>A0A7G2C1H5</accession>
<proteinExistence type="predicted"/>
<sequence length="300" mass="34864">MIESKQNTILFFIVSGLPGAGKTTVVENFCRRHTISHRTHVLCLDEYYKRQLEKMNTSEFSAVAWRAASEDLFQGTESLLQQCVAVPCRDDSFSLYHTVILVEDNFYYQSMRGRYYKLVRTCNVNRLATHPFVFFGEVRFNTPLEVCVQHNHRRLSDTPVPGQLYVPEHVLHTMAALFEDCIDLNGEGVVPPSGTVWWFDERHTQAWPLLSSSREIAPLSADTMADRLKEILVSPEMEEEREKVMERFQQYCDRRKVDAGKEEMRKNEERNTAAVNTAAHRFDLALRTTVKNFYPRSKER</sequence>
<dbReference type="Gene3D" id="3.40.50.300">
    <property type="entry name" value="P-loop containing nucleotide triphosphate hydrolases"/>
    <property type="match status" value="1"/>
</dbReference>
<reference evidence="1 2" key="1">
    <citation type="submission" date="2020-08" db="EMBL/GenBank/DDBJ databases">
        <authorList>
            <person name="Newling K."/>
            <person name="Davey J."/>
            <person name="Forrester S."/>
        </authorList>
    </citation>
    <scope>NUCLEOTIDE SEQUENCE [LARGE SCALE GENOMIC DNA]</scope>
    <source>
        <strain evidence="2">Crithidia deanei Carvalho (ATCC PRA-265)</strain>
    </source>
</reference>
<gene>
    <name evidence="1" type="ORF">ADEAN_000059000</name>
</gene>
<dbReference type="PANTHER" id="PTHR20873">
    <property type="entry name" value="L-SERYL-TRNA(SEC) KINASE"/>
    <property type="match status" value="1"/>
</dbReference>
<dbReference type="GO" id="GO:0016301">
    <property type="term" value="F:kinase activity"/>
    <property type="evidence" value="ECO:0007669"/>
    <property type="project" value="TreeGrafter"/>
</dbReference>
<evidence type="ECO:0000313" key="1">
    <source>
        <dbReference type="EMBL" id="CAD2213154.1"/>
    </source>
</evidence>
<dbReference type="PANTHER" id="PTHR20873:SF0">
    <property type="entry name" value="L-SERYL-TRNA(SEC) KINASE"/>
    <property type="match status" value="1"/>
</dbReference>
<dbReference type="AlphaFoldDB" id="A0A7G2C1H5"/>
<dbReference type="OrthoDB" id="9972657at2759"/>